<sequence length="232" mass="23892">MPPPDAPPTWSARRATGAVVLGVGVAAGAAAVTLLWRLMRSVTAVGGSCADGGPYVSAQPCPDGTGATIGLLFVLVPLFLGGTWWGALRAQAPNPVLLGWPALFLTLGWQFLRDGVDPPAGAGDISLGYLICGVVFVLMGAAPLLLLLSAWRGSRRTRRAQAGPPPVVTTFPHLRDHRPSRGSAEPDLPGGDDPRDLTGRLERLAALHASGALTDAEFRAAKAATLGEGAGR</sequence>
<feature type="region of interest" description="Disordered" evidence="1">
    <location>
        <begin position="158"/>
        <end position="199"/>
    </location>
</feature>
<name>A0A1M5I336_9ACTN</name>
<evidence type="ECO:0000256" key="1">
    <source>
        <dbReference type="SAM" id="MobiDB-lite"/>
    </source>
</evidence>
<feature type="transmembrane region" description="Helical" evidence="2">
    <location>
        <begin position="18"/>
        <end position="38"/>
    </location>
</feature>
<dbReference type="Pfam" id="PF09851">
    <property type="entry name" value="SHOCT"/>
    <property type="match status" value="1"/>
</dbReference>
<evidence type="ECO:0000259" key="3">
    <source>
        <dbReference type="Pfam" id="PF09851"/>
    </source>
</evidence>
<keyword evidence="5" id="KW-1185">Reference proteome</keyword>
<feature type="transmembrane region" description="Helical" evidence="2">
    <location>
        <begin position="95"/>
        <end position="112"/>
    </location>
</feature>
<protein>
    <submittedName>
        <fullName evidence="4">Short C-terminal domain-containing protein</fullName>
    </submittedName>
</protein>
<feature type="transmembrane region" description="Helical" evidence="2">
    <location>
        <begin position="67"/>
        <end position="88"/>
    </location>
</feature>
<dbReference type="RefSeq" id="WP_073419901.1">
    <property type="nucleotide sequence ID" value="NZ_FQVX01000002.1"/>
</dbReference>
<dbReference type="Proteomes" id="UP000184471">
    <property type="component" value="Unassembled WGS sequence"/>
</dbReference>
<dbReference type="InterPro" id="IPR018649">
    <property type="entry name" value="SHOCT"/>
</dbReference>
<feature type="domain" description="SHOCT" evidence="3">
    <location>
        <begin position="200"/>
        <end position="223"/>
    </location>
</feature>
<keyword evidence="2" id="KW-0472">Membrane</keyword>
<accession>A0A1M5I336</accession>
<reference evidence="4 5" key="1">
    <citation type="submission" date="2016-11" db="EMBL/GenBank/DDBJ databases">
        <authorList>
            <person name="Jaros S."/>
            <person name="Januszkiewicz K."/>
            <person name="Wedrychowicz H."/>
        </authorList>
    </citation>
    <scope>NUCLEOTIDE SEQUENCE [LARGE SCALE GENOMIC DNA]</scope>
    <source>
        <strain evidence="4 5">DSM 45408</strain>
    </source>
</reference>
<evidence type="ECO:0000313" key="5">
    <source>
        <dbReference type="Proteomes" id="UP000184471"/>
    </source>
</evidence>
<dbReference type="STRING" id="1070870.SAMN05444351_1864"/>
<dbReference type="OrthoDB" id="5065100at2"/>
<keyword evidence="2" id="KW-0812">Transmembrane</keyword>
<dbReference type="AlphaFoldDB" id="A0A1M5I336"/>
<evidence type="ECO:0000313" key="4">
    <source>
        <dbReference type="EMBL" id="SHG22537.1"/>
    </source>
</evidence>
<feature type="transmembrane region" description="Helical" evidence="2">
    <location>
        <begin position="127"/>
        <end position="151"/>
    </location>
</feature>
<proteinExistence type="predicted"/>
<evidence type="ECO:0000256" key="2">
    <source>
        <dbReference type="SAM" id="Phobius"/>
    </source>
</evidence>
<organism evidence="4 5">
    <name type="scientific">Geodermatophilus nigrescens</name>
    <dbReference type="NCBI Taxonomy" id="1070870"/>
    <lineage>
        <taxon>Bacteria</taxon>
        <taxon>Bacillati</taxon>
        <taxon>Actinomycetota</taxon>
        <taxon>Actinomycetes</taxon>
        <taxon>Geodermatophilales</taxon>
        <taxon>Geodermatophilaceae</taxon>
        <taxon>Geodermatophilus</taxon>
    </lineage>
</organism>
<dbReference type="EMBL" id="FQVX01000002">
    <property type="protein sequence ID" value="SHG22537.1"/>
    <property type="molecule type" value="Genomic_DNA"/>
</dbReference>
<keyword evidence="2" id="KW-1133">Transmembrane helix</keyword>
<gene>
    <name evidence="4" type="ORF">SAMN05444351_1864</name>
</gene>